<protein>
    <submittedName>
        <fullName evidence="1">Uncharacterized protein</fullName>
    </submittedName>
</protein>
<evidence type="ECO:0000313" key="2">
    <source>
        <dbReference type="Proteomes" id="UP000179233"/>
    </source>
</evidence>
<reference evidence="1 2" key="1">
    <citation type="journal article" date="2016" name="Nat. Commun.">
        <title>Thousands of microbial genomes shed light on interconnected biogeochemical processes in an aquifer system.</title>
        <authorList>
            <person name="Anantharaman K."/>
            <person name="Brown C.T."/>
            <person name="Hug L.A."/>
            <person name="Sharon I."/>
            <person name="Castelle C.J."/>
            <person name="Probst A.J."/>
            <person name="Thomas B.C."/>
            <person name="Singh A."/>
            <person name="Wilkins M.J."/>
            <person name="Karaoz U."/>
            <person name="Brodie E.L."/>
            <person name="Williams K.H."/>
            <person name="Hubbard S.S."/>
            <person name="Banfield J.F."/>
        </authorList>
    </citation>
    <scope>NUCLEOTIDE SEQUENCE [LARGE SCALE GENOMIC DNA]</scope>
</reference>
<dbReference type="Proteomes" id="UP000179233">
    <property type="component" value="Unassembled WGS sequence"/>
</dbReference>
<organism evidence="1 2">
    <name type="scientific">Candidatus Chisholmbacteria bacterium RIFCSPHIGHO2_01_FULL_52_32</name>
    <dbReference type="NCBI Taxonomy" id="1797591"/>
    <lineage>
        <taxon>Bacteria</taxon>
        <taxon>Candidatus Chisholmiibacteriota</taxon>
    </lineage>
</organism>
<proteinExistence type="predicted"/>
<evidence type="ECO:0000313" key="1">
    <source>
        <dbReference type="EMBL" id="OGY18119.1"/>
    </source>
</evidence>
<dbReference type="AlphaFoldDB" id="A0A1G1VRV4"/>
<sequence length="105" mass="12049">MPTVESGRIISDPQELDRLASTLLQMFAEGRDEAEVERWLQINIPDEIQRYLITINAITTALNNILPQMDAAGKLETEDLDLIEKWQAEARQRLDEINAYLGQEH</sequence>
<name>A0A1G1VRV4_9BACT</name>
<dbReference type="EMBL" id="MHCJ01000003">
    <property type="protein sequence ID" value="OGY18119.1"/>
    <property type="molecule type" value="Genomic_DNA"/>
</dbReference>
<comment type="caution">
    <text evidence="1">The sequence shown here is derived from an EMBL/GenBank/DDBJ whole genome shotgun (WGS) entry which is preliminary data.</text>
</comment>
<gene>
    <name evidence="1" type="ORF">A2786_01200</name>
</gene>
<accession>A0A1G1VRV4</accession>